<dbReference type="PANTHER" id="PTHR43163:SF6">
    <property type="entry name" value="DIPEPTIDE TRANSPORT SYSTEM PERMEASE PROTEIN DPPB-RELATED"/>
    <property type="match status" value="1"/>
</dbReference>
<dbReference type="GO" id="GO:0055085">
    <property type="term" value="P:transmembrane transport"/>
    <property type="evidence" value="ECO:0007669"/>
    <property type="project" value="InterPro"/>
</dbReference>
<accession>A0A538SVS0</accession>
<comment type="similarity">
    <text evidence="7">Belongs to the binding-protein-dependent transport system permease family.</text>
</comment>
<feature type="domain" description="ABC transmembrane type-1" evidence="8">
    <location>
        <begin position="96"/>
        <end position="311"/>
    </location>
</feature>
<dbReference type="Pfam" id="PF19300">
    <property type="entry name" value="BPD_transp_1_N"/>
    <property type="match status" value="1"/>
</dbReference>
<evidence type="ECO:0000313" key="9">
    <source>
        <dbReference type="EMBL" id="TMQ55498.1"/>
    </source>
</evidence>
<dbReference type="Gene3D" id="1.10.3720.10">
    <property type="entry name" value="MetI-like"/>
    <property type="match status" value="1"/>
</dbReference>
<feature type="transmembrane region" description="Helical" evidence="7">
    <location>
        <begin position="135"/>
        <end position="157"/>
    </location>
</feature>
<dbReference type="InterPro" id="IPR035906">
    <property type="entry name" value="MetI-like_sf"/>
</dbReference>
<feature type="transmembrane region" description="Helical" evidence="7">
    <location>
        <begin position="184"/>
        <end position="202"/>
    </location>
</feature>
<keyword evidence="2 7" id="KW-0813">Transport</keyword>
<comment type="subcellular location">
    <subcellularLocation>
        <location evidence="1 7">Cell membrane</location>
        <topology evidence="1 7">Multi-pass membrane protein</topology>
    </subcellularLocation>
</comment>
<sequence>MRTYVAKRLLQIVPLLLGIAALTFLLLTLAPGDFLNTMAENPAISPETLAAMRRNFGLDRPVYVQFLLYIGNLLRGDFGESFSRHQPVFTVLRAGVANTLVLAVAAAIVTWGLAIPLGVWAAVRQHTWVDRVLSFGAFVWLSVPEVLSGLLLLLFAARTGWFPVGGMHSLDWDQLDGPGKALDLLRHLALPALVVGLIPLAARMRQMRASLLDVLRLEYVTTARAKGLGERQVVFKHALRNALNPLITLFGYTLGALVSGSFVAEIIFSWPGIGRITLEAILAQDQYLLMGAVLMASTMLILGNLVADLLLAAADPRIAYD</sequence>
<comment type="caution">
    <text evidence="9">The sequence shown here is derived from an EMBL/GenBank/DDBJ whole genome shotgun (WGS) entry which is preliminary data.</text>
</comment>
<dbReference type="PROSITE" id="PS50928">
    <property type="entry name" value="ABC_TM1"/>
    <property type="match status" value="1"/>
</dbReference>
<feature type="transmembrane region" description="Helical" evidence="7">
    <location>
        <begin position="100"/>
        <end position="123"/>
    </location>
</feature>
<dbReference type="SUPFAM" id="SSF161098">
    <property type="entry name" value="MetI-like"/>
    <property type="match status" value="1"/>
</dbReference>
<name>A0A538SVS0_UNCEI</name>
<evidence type="ECO:0000256" key="2">
    <source>
        <dbReference type="ARBA" id="ARBA00022448"/>
    </source>
</evidence>
<dbReference type="EMBL" id="VBOS01000212">
    <property type="protein sequence ID" value="TMQ55498.1"/>
    <property type="molecule type" value="Genomic_DNA"/>
</dbReference>
<dbReference type="PANTHER" id="PTHR43163">
    <property type="entry name" value="DIPEPTIDE TRANSPORT SYSTEM PERMEASE PROTEIN DPPB-RELATED"/>
    <property type="match status" value="1"/>
</dbReference>
<gene>
    <name evidence="9" type="ORF">E6K72_06295</name>
</gene>
<proteinExistence type="inferred from homology"/>
<dbReference type="AlphaFoldDB" id="A0A538SVS0"/>
<keyword evidence="6 7" id="KW-0472">Membrane</keyword>
<evidence type="ECO:0000256" key="5">
    <source>
        <dbReference type="ARBA" id="ARBA00022989"/>
    </source>
</evidence>
<organism evidence="9 10">
    <name type="scientific">Eiseniibacteriota bacterium</name>
    <dbReference type="NCBI Taxonomy" id="2212470"/>
    <lineage>
        <taxon>Bacteria</taxon>
        <taxon>Candidatus Eiseniibacteriota</taxon>
    </lineage>
</organism>
<keyword evidence="3" id="KW-1003">Cell membrane</keyword>
<evidence type="ECO:0000313" key="10">
    <source>
        <dbReference type="Proteomes" id="UP000317716"/>
    </source>
</evidence>
<dbReference type="GO" id="GO:0005886">
    <property type="term" value="C:plasma membrane"/>
    <property type="evidence" value="ECO:0007669"/>
    <property type="project" value="UniProtKB-SubCell"/>
</dbReference>
<protein>
    <submittedName>
        <fullName evidence="9">ABC transporter permease</fullName>
    </submittedName>
</protein>
<evidence type="ECO:0000256" key="7">
    <source>
        <dbReference type="RuleBase" id="RU363032"/>
    </source>
</evidence>
<feature type="transmembrane region" description="Helical" evidence="7">
    <location>
        <begin position="12"/>
        <end position="30"/>
    </location>
</feature>
<dbReference type="CDD" id="cd06261">
    <property type="entry name" value="TM_PBP2"/>
    <property type="match status" value="1"/>
</dbReference>
<dbReference type="Pfam" id="PF00528">
    <property type="entry name" value="BPD_transp_1"/>
    <property type="match status" value="1"/>
</dbReference>
<evidence type="ECO:0000259" key="8">
    <source>
        <dbReference type="PROSITE" id="PS50928"/>
    </source>
</evidence>
<reference evidence="9 10" key="1">
    <citation type="journal article" date="2019" name="Nat. Microbiol.">
        <title>Mediterranean grassland soil C-N compound turnover is dependent on rainfall and depth, and is mediated by genomically divergent microorganisms.</title>
        <authorList>
            <person name="Diamond S."/>
            <person name="Andeer P.F."/>
            <person name="Li Z."/>
            <person name="Crits-Christoph A."/>
            <person name="Burstein D."/>
            <person name="Anantharaman K."/>
            <person name="Lane K.R."/>
            <person name="Thomas B.C."/>
            <person name="Pan C."/>
            <person name="Northen T.R."/>
            <person name="Banfield J.F."/>
        </authorList>
    </citation>
    <scope>NUCLEOTIDE SEQUENCE [LARGE SCALE GENOMIC DNA]</scope>
    <source>
        <strain evidence="9">WS_2</strain>
    </source>
</reference>
<feature type="transmembrane region" description="Helical" evidence="7">
    <location>
        <begin position="246"/>
        <end position="268"/>
    </location>
</feature>
<dbReference type="Proteomes" id="UP000317716">
    <property type="component" value="Unassembled WGS sequence"/>
</dbReference>
<evidence type="ECO:0000256" key="4">
    <source>
        <dbReference type="ARBA" id="ARBA00022692"/>
    </source>
</evidence>
<feature type="transmembrane region" description="Helical" evidence="7">
    <location>
        <begin position="288"/>
        <end position="311"/>
    </location>
</feature>
<evidence type="ECO:0000256" key="3">
    <source>
        <dbReference type="ARBA" id="ARBA00022475"/>
    </source>
</evidence>
<keyword evidence="5 7" id="KW-1133">Transmembrane helix</keyword>
<dbReference type="InterPro" id="IPR000515">
    <property type="entry name" value="MetI-like"/>
</dbReference>
<evidence type="ECO:0000256" key="6">
    <source>
        <dbReference type="ARBA" id="ARBA00023136"/>
    </source>
</evidence>
<keyword evidence="4 7" id="KW-0812">Transmembrane</keyword>
<dbReference type="InterPro" id="IPR045621">
    <property type="entry name" value="BPD_transp_1_N"/>
</dbReference>
<evidence type="ECO:0000256" key="1">
    <source>
        <dbReference type="ARBA" id="ARBA00004651"/>
    </source>
</evidence>